<dbReference type="AlphaFoldDB" id="A0A124JWN6"/>
<protein>
    <submittedName>
        <fullName evidence="1">Uncharacterized protein</fullName>
    </submittedName>
</protein>
<organism evidence="1 2">
    <name type="scientific">Novosphingobium fuchskuhlense</name>
    <dbReference type="NCBI Taxonomy" id="1117702"/>
    <lineage>
        <taxon>Bacteria</taxon>
        <taxon>Pseudomonadati</taxon>
        <taxon>Pseudomonadota</taxon>
        <taxon>Alphaproteobacteria</taxon>
        <taxon>Sphingomonadales</taxon>
        <taxon>Sphingomonadaceae</taxon>
        <taxon>Novosphingobium</taxon>
    </lineage>
</organism>
<keyword evidence="2" id="KW-1185">Reference proteome</keyword>
<comment type="caution">
    <text evidence="1">The sequence shown here is derived from an EMBL/GenBank/DDBJ whole genome shotgun (WGS) entry which is preliminary data.</text>
</comment>
<gene>
    <name evidence="1" type="ORF">AQZ52_00650</name>
</gene>
<sequence>MTTISMAKLRDHVEARKREIGWVDDDAATDALRNKGGNRTPEKRAALARIDARAIAAGKKPTRSYY</sequence>
<evidence type="ECO:0000313" key="2">
    <source>
        <dbReference type="Proteomes" id="UP000058012"/>
    </source>
</evidence>
<dbReference type="OrthoDB" id="7509395at2"/>
<accession>A0A124JWN6</accession>
<dbReference type="Proteomes" id="UP000058012">
    <property type="component" value="Unassembled WGS sequence"/>
</dbReference>
<name>A0A124JWN6_9SPHN</name>
<dbReference type="EMBL" id="LLZS01000001">
    <property type="protein sequence ID" value="KUR73519.1"/>
    <property type="molecule type" value="Genomic_DNA"/>
</dbReference>
<reference evidence="1 2" key="1">
    <citation type="submission" date="2015-10" db="EMBL/GenBank/DDBJ databases">
        <title>Draft genome sequence of Novosphingobium fuchskuhlense DSM 25065 isolated from a surface water sample of the southwest basin of Lake Grosse Fuchskuhle.</title>
        <authorList>
            <person name="Ruckert C."/>
            <person name="Winkler A."/>
            <person name="Glaeser J."/>
            <person name="Grossart H.-P."/>
            <person name="Kalinowski J."/>
            <person name="Glaeser S."/>
        </authorList>
    </citation>
    <scope>NUCLEOTIDE SEQUENCE [LARGE SCALE GENOMIC DNA]</scope>
    <source>
        <strain evidence="1 2">FNE08-7</strain>
    </source>
</reference>
<dbReference type="RefSeq" id="WP_067906035.1">
    <property type="nucleotide sequence ID" value="NZ_KQ954244.1"/>
</dbReference>
<evidence type="ECO:0000313" key="1">
    <source>
        <dbReference type="EMBL" id="KUR73519.1"/>
    </source>
</evidence>
<proteinExistence type="predicted"/>